<gene>
    <name evidence="3" type="ORF">NC661_03350</name>
</gene>
<evidence type="ECO:0000313" key="3">
    <source>
        <dbReference type="EMBL" id="MDC3419397.1"/>
    </source>
</evidence>
<dbReference type="PANTHER" id="PTHR24320:SF152">
    <property type="entry name" value="SHORT-CHAIN DEHYDROGENASE_REDUCTASE FAMILY PROTEIN"/>
    <property type="match status" value="1"/>
</dbReference>
<organism evidence="3 4">
    <name type="scientific">Aquibacillus koreensis</name>
    <dbReference type="NCBI Taxonomy" id="279446"/>
    <lineage>
        <taxon>Bacteria</taxon>
        <taxon>Bacillati</taxon>
        <taxon>Bacillota</taxon>
        <taxon>Bacilli</taxon>
        <taxon>Bacillales</taxon>
        <taxon>Bacillaceae</taxon>
        <taxon>Aquibacillus</taxon>
    </lineage>
</organism>
<dbReference type="Pfam" id="PF13561">
    <property type="entry name" value="adh_short_C2"/>
    <property type="match status" value="1"/>
</dbReference>
<sequence>MGKERIVVITGANSGIGKTAAHMFAKEGHSVVMACRDLEKSKHVQQEIKEESNNTRIDLLRLDMSSFASIRQFCTVFKEKYERLDVLVHNAAYFNHGSTYRLSPDNIELTFATNTFGPYLMTTLLLEHLKKSSDARILHASSSITKHFFDPKRQIDFDQVIGEMENVKGFSVYNMYCQSKMALILLTFKMAKEFEQYGIKVNALQINGAKMSKETLQKVTPKWRMIARIQNLFFPPPEKMAEIYVYMCTSDACKEMTGKLMNDKKEIMVRGVKKPNLLMEIKQLVGTSYYPLYADQQENQDKMWELCEEVANHR</sequence>
<evidence type="ECO:0000256" key="2">
    <source>
        <dbReference type="ARBA" id="ARBA00023002"/>
    </source>
</evidence>
<protein>
    <submittedName>
        <fullName evidence="3">SDR family NAD(P)-dependent oxidoreductase</fullName>
    </submittedName>
</protein>
<dbReference type="AlphaFoldDB" id="A0A9X3WGF7"/>
<reference evidence="3" key="1">
    <citation type="submission" date="2022-06" db="EMBL/GenBank/DDBJ databases">
        <title>Aquibacillus sp. a new bacterium isolated from soil saline samples.</title>
        <authorList>
            <person name="Galisteo C."/>
            <person name="De La Haba R."/>
            <person name="Sanchez-Porro C."/>
            <person name="Ventosa A."/>
        </authorList>
    </citation>
    <scope>NUCLEOTIDE SEQUENCE</scope>
    <source>
        <strain evidence="3">JCM 12387</strain>
    </source>
</reference>
<dbReference type="GO" id="GO:0016491">
    <property type="term" value="F:oxidoreductase activity"/>
    <property type="evidence" value="ECO:0007669"/>
    <property type="project" value="UniProtKB-KW"/>
</dbReference>
<name>A0A9X3WGF7_9BACI</name>
<dbReference type="RefSeq" id="WP_259869850.1">
    <property type="nucleotide sequence ID" value="NZ_JAMQJZ010000002.1"/>
</dbReference>
<keyword evidence="4" id="KW-1185">Reference proteome</keyword>
<dbReference type="Pfam" id="PF00106">
    <property type="entry name" value="adh_short"/>
    <property type="match status" value="1"/>
</dbReference>
<dbReference type="EMBL" id="JAMQJZ010000002">
    <property type="protein sequence ID" value="MDC3419397.1"/>
    <property type="molecule type" value="Genomic_DNA"/>
</dbReference>
<comment type="similarity">
    <text evidence="1">Belongs to the short-chain dehydrogenases/reductases (SDR) family.</text>
</comment>
<dbReference type="SUPFAM" id="SSF51735">
    <property type="entry name" value="NAD(P)-binding Rossmann-fold domains"/>
    <property type="match status" value="1"/>
</dbReference>
<dbReference type="Gene3D" id="3.40.50.720">
    <property type="entry name" value="NAD(P)-binding Rossmann-like Domain"/>
    <property type="match status" value="1"/>
</dbReference>
<keyword evidence="2" id="KW-0560">Oxidoreductase</keyword>
<dbReference type="Proteomes" id="UP001145072">
    <property type="component" value="Unassembled WGS sequence"/>
</dbReference>
<comment type="caution">
    <text evidence="3">The sequence shown here is derived from an EMBL/GenBank/DDBJ whole genome shotgun (WGS) entry which is preliminary data.</text>
</comment>
<dbReference type="PRINTS" id="PR00081">
    <property type="entry name" value="GDHRDH"/>
</dbReference>
<proteinExistence type="inferred from homology"/>
<accession>A0A9X3WGF7</accession>
<dbReference type="PANTHER" id="PTHR24320">
    <property type="entry name" value="RETINOL DEHYDROGENASE"/>
    <property type="match status" value="1"/>
</dbReference>
<evidence type="ECO:0000256" key="1">
    <source>
        <dbReference type="ARBA" id="ARBA00006484"/>
    </source>
</evidence>
<dbReference type="InterPro" id="IPR002347">
    <property type="entry name" value="SDR_fam"/>
</dbReference>
<dbReference type="InterPro" id="IPR036291">
    <property type="entry name" value="NAD(P)-bd_dom_sf"/>
</dbReference>
<evidence type="ECO:0000313" key="4">
    <source>
        <dbReference type="Proteomes" id="UP001145072"/>
    </source>
</evidence>